<dbReference type="EnsemblMetazoa" id="GPAI038651-RA">
    <property type="protein sequence ID" value="GPAI038651-PA"/>
    <property type="gene ID" value="GPAI038651"/>
</dbReference>
<evidence type="ECO:0000313" key="3">
    <source>
        <dbReference type="Proteomes" id="UP000092445"/>
    </source>
</evidence>
<evidence type="ECO:0000313" key="2">
    <source>
        <dbReference type="EnsemblMetazoa" id="GPAI038651-PA"/>
    </source>
</evidence>
<feature type="signal peptide" evidence="1">
    <location>
        <begin position="1"/>
        <end position="19"/>
    </location>
</feature>
<reference evidence="2" key="2">
    <citation type="submission" date="2020-05" db="UniProtKB">
        <authorList>
            <consortium name="EnsemblMetazoa"/>
        </authorList>
    </citation>
    <scope>IDENTIFICATION</scope>
    <source>
        <strain evidence="2">IAEA</strain>
    </source>
</reference>
<dbReference type="VEuPathDB" id="VectorBase:GPAI038651"/>
<keyword evidence="1" id="KW-0732">Signal</keyword>
<evidence type="ECO:0000256" key="1">
    <source>
        <dbReference type="SAM" id="SignalP"/>
    </source>
</evidence>
<dbReference type="Proteomes" id="UP000092445">
    <property type="component" value="Unassembled WGS sequence"/>
</dbReference>
<feature type="chain" id="PRO_5008403653" description="Secreted protein" evidence="1">
    <location>
        <begin position="20"/>
        <end position="138"/>
    </location>
</feature>
<proteinExistence type="predicted"/>
<accession>A0A1B0A9M4</accession>
<sequence>MRVPLLCLISHCEVMSTRAVWNTPCNKLKEEKEKNRYKKHKGFEMSNRATYVVTQDHATIVLIKLISPIKLSGGGTATLVEHNKNHHKPIEAFTLSWVSSFHPMNNAMRNEICQILNHFIKSSSMSIVCKPLRRERIK</sequence>
<keyword evidence="3" id="KW-1185">Reference proteome</keyword>
<protein>
    <recommendedName>
        <fullName evidence="4">Secreted protein</fullName>
    </recommendedName>
</protein>
<reference evidence="3" key="1">
    <citation type="submission" date="2014-03" db="EMBL/GenBank/DDBJ databases">
        <authorList>
            <person name="Aksoy S."/>
            <person name="Warren W."/>
            <person name="Wilson R.K."/>
        </authorList>
    </citation>
    <scope>NUCLEOTIDE SEQUENCE [LARGE SCALE GENOMIC DNA]</scope>
    <source>
        <strain evidence="3">IAEA</strain>
    </source>
</reference>
<name>A0A1B0A9M4_GLOPL</name>
<dbReference type="AlphaFoldDB" id="A0A1B0A9M4"/>
<evidence type="ECO:0008006" key="4">
    <source>
        <dbReference type="Google" id="ProtNLM"/>
    </source>
</evidence>
<organism evidence="2 3">
    <name type="scientific">Glossina pallidipes</name>
    <name type="common">Tsetse fly</name>
    <dbReference type="NCBI Taxonomy" id="7398"/>
    <lineage>
        <taxon>Eukaryota</taxon>
        <taxon>Metazoa</taxon>
        <taxon>Ecdysozoa</taxon>
        <taxon>Arthropoda</taxon>
        <taxon>Hexapoda</taxon>
        <taxon>Insecta</taxon>
        <taxon>Pterygota</taxon>
        <taxon>Neoptera</taxon>
        <taxon>Endopterygota</taxon>
        <taxon>Diptera</taxon>
        <taxon>Brachycera</taxon>
        <taxon>Muscomorpha</taxon>
        <taxon>Hippoboscoidea</taxon>
        <taxon>Glossinidae</taxon>
        <taxon>Glossina</taxon>
    </lineage>
</organism>